<keyword evidence="2" id="KW-1185">Reference proteome</keyword>
<gene>
    <name evidence="1" type="ORF">CRD59_02785</name>
</gene>
<dbReference type="InterPro" id="IPR010315">
    <property type="entry name" value="DUF915_hydro-like"/>
</dbReference>
<name>A0A366KDM1_9BIFI</name>
<evidence type="ECO:0000313" key="2">
    <source>
        <dbReference type="Proteomes" id="UP000252345"/>
    </source>
</evidence>
<dbReference type="Pfam" id="PF06028">
    <property type="entry name" value="DUF915"/>
    <property type="match status" value="1"/>
</dbReference>
<accession>A0A366KDM1</accession>
<dbReference type="EMBL" id="PDCH01000003">
    <property type="protein sequence ID" value="RBP99669.1"/>
    <property type="molecule type" value="Genomic_DNA"/>
</dbReference>
<dbReference type="OrthoDB" id="503948at2"/>
<sequence length="58" mass="6592">MFGWASQQRSSRSLRYLVGGSAKSYREKTITGADAGHSNLHDSEQVDCEIVKLIWRKH</sequence>
<dbReference type="Gene3D" id="3.40.50.1820">
    <property type="entry name" value="alpha/beta hydrolase"/>
    <property type="match status" value="1"/>
</dbReference>
<evidence type="ECO:0008006" key="3">
    <source>
        <dbReference type="Google" id="ProtNLM"/>
    </source>
</evidence>
<organism evidence="1 2">
    <name type="scientific">Bifidobacterium xylocopae</name>
    <dbReference type="NCBI Taxonomy" id="2493119"/>
    <lineage>
        <taxon>Bacteria</taxon>
        <taxon>Bacillati</taxon>
        <taxon>Actinomycetota</taxon>
        <taxon>Actinomycetes</taxon>
        <taxon>Bifidobacteriales</taxon>
        <taxon>Bifidobacteriaceae</taxon>
        <taxon>Bifidobacterium</taxon>
    </lineage>
</organism>
<evidence type="ECO:0000313" key="1">
    <source>
        <dbReference type="EMBL" id="RBP99669.1"/>
    </source>
</evidence>
<dbReference type="AlphaFoldDB" id="A0A366KDM1"/>
<proteinExistence type="predicted"/>
<reference evidence="1 2" key="1">
    <citation type="submission" date="2017-10" db="EMBL/GenBank/DDBJ databases">
        <title>Bifidobacterium xylocopum sp. nov. and Bifidobacterium aemilianum sp. nov., from the carpenter bee (Xylocopa violacea) digestive tract.</title>
        <authorList>
            <person name="Alberoni D."/>
            <person name="Baffoni L."/>
            <person name="Di Gioia D."/>
            <person name="Gaggia F."/>
            <person name="Biavati B."/>
        </authorList>
    </citation>
    <scope>NUCLEOTIDE SEQUENCE [LARGE SCALE GENOMIC DNA]</scope>
    <source>
        <strain evidence="1 2">XV2</strain>
    </source>
</reference>
<dbReference type="Proteomes" id="UP000252345">
    <property type="component" value="Unassembled WGS sequence"/>
</dbReference>
<dbReference type="InterPro" id="IPR029058">
    <property type="entry name" value="AB_hydrolase_fold"/>
</dbReference>
<dbReference type="RefSeq" id="WP_113853071.1">
    <property type="nucleotide sequence ID" value="NZ_PDCH01000003.1"/>
</dbReference>
<comment type="caution">
    <text evidence="1">The sequence shown here is derived from an EMBL/GenBank/DDBJ whole genome shotgun (WGS) entry which is preliminary data.</text>
</comment>
<protein>
    <recommendedName>
        <fullName evidence="3">Alpha/beta hydrolase</fullName>
    </recommendedName>
</protein>